<comment type="similarity">
    <text evidence="1">Belongs to the DRM1/ARP family.</text>
</comment>
<protein>
    <recommendedName>
        <fullName evidence="5">Auxin-repressed protein</fullName>
    </recommendedName>
</protein>
<dbReference type="PANTHER" id="PTHR33565:SF2">
    <property type="entry name" value="DORMANCY-ASSOCIATED PROTEIN 1"/>
    <property type="match status" value="1"/>
</dbReference>
<feature type="region of interest" description="Disordered" evidence="2">
    <location>
        <begin position="1"/>
        <end position="104"/>
    </location>
</feature>
<feature type="compositionally biased region" description="Polar residues" evidence="2">
    <location>
        <begin position="34"/>
        <end position="47"/>
    </location>
</feature>
<dbReference type="InterPro" id="IPR008406">
    <property type="entry name" value="DRM/ARP"/>
</dbReference>
<dbReference type="PANTHER" id="PTHR33565">
    <property type="entry name" value="DORMANCY-ASSOCIATED PROTEIN 1"/>
    <property type="match status" value="1"/>
</dbReference>
<accession>A0AAE1MP54</accession>
<name>A0AAE1MP54_9FABA</name>
<dbReference type="Proteomes" id="UP001293593">
    <property type="component" value="Unassembled WGS sequence"/>
</dbReference>
<dbReference type="Pfam" id="PF05564">
    <property type="entry name" value="Auxin_repressed"/>
    <property type="match status" value="1"/>
</dbReference>
<evidence type="ECO:0000256" key="2">
    <source>
        <dbReference type="SAM" id="MobiDB-lite"/>
    </source>
</evidence>
<comment type="caution">
    <text evidence="3">The sequence shown here is derived from an EMBL/GenBank/DDBJ whole genome shotgun (WGS) entry which is preliminary data.</text>
</comment>
<evidence type="ECO:0000256" key="1">
    <source>
        <dbReference type="ARBA" id="ARBA00010502"/>
    </source>
</evidence>
<evidence type="ECO:0000313" key="4">
    <source>
        <dbReference type="Proteomes" id="UP001293593"/>
    </source>
</evidence>
<dbReference type="EMBL" id="JAWXYG010000005">
    <property type="protein sequence ID" value="KAK4271585.1"/>
    <property type="molecule type" value="Genomic_DNA"/>
</dbReference>
<keyword evidence="4" id="KW-1185">Reference proteome</keyword>
<sequence length="104" mass="11457">MLKKMWDNVVGGPQAEPGQLRKLDTKDGKREGSMLTSPKSSQASPKTPMSGRKGDGDNVWRSVFNPGSNSATKSIGAEMFDKPLPNSPTVYDWLYSDDSRSKHR</sequence>
<evidence type="ECO:0000313" key="3">
    <source>
        <dbReference type="EMBL" id="KAK4271585.1"/>
    </source>
</evidence>
<reference evidence="3" key="1">
    <citation type="submission" date="2023-10" db="EMBL/GenBank/DDBJ databases">
        <title>Chromosome-level genome of the transformable northern wattle, Acacia crassicarpa.</title>
        <authorList>
            <person name="Massaro I."/>
            <person name="Sinha N.R."/>
            <person name="Poethig S."/>
            <person name="Leichty A.R."/>
        </authorList>
    </citation>
    <scope>NUCLEOTIDE SEQUENCE</scope>
    <source>
        <strain evidence="3">Acra3RX</strain>
        <tissue evidence="3">Leaf</tissue>
    </source>
</reference>
<evidence type="ECO:0008006" key="5">
    <source>
        <dbReference type="Google" id="ProtNLM"/>
    </source>
</evidence>
<dbReference type="AlphaFoldDB" id="A0AAE1MP54"/>
<organism evidence="3 4">
    <name type="scientific">Acacia crassicarpa</name>
    <name type="common">northern wattle</name>
    <dbReference type="NCBI Taxonomy" id="499986"/>
    <lineage>
        <taxon>Eukaryota</taxon>
        <taxon>Viridiplantae</taxon>
        <taxon>Streptophyta</taxon>
        <taxon>Embryophyta</taxon>
        <taxon>Tracheophyta</taxon>
        <taxon>Spermatophyta</taxon>
        <taxon>Magnoliopsida</taxon>
        <taxon>eudicotyledons</taxon>
        <taxon>Gunneridae</taxon>
        <taxon>Pentapetalae</taxon>
        <taxon>rosids</taxon>
        <taxon>fabids</taxon>
        <taxon>Fabales</taxon>
        <taxon>Fabaceae</taxon>
        <taxon>Caesalpinioideae</taxon>
        <taxon>mimosoid clade</taxon>
        <taxon>Acacieae</taxon>
        <taxon>Acacia</taxon>
    </lineage>
</organism>
<feature type="compositionally biased region" description="Basic and acidic residues" evidence="2">
    <location>
        <begin position="19"/>
        <end position="32"/>
    </location>
</feature>
<proteinExistence type="inferred from homology"/>
<gene>
    <name evidence="3" type="ORF">QN277_020259</name>
</gene>